<evidence type="ECO:0000259" key="2">
    <source>
        <dbReference type="Pfam" id="PF14420"/>
    </source>
</evidence>
<dbReference type="OrthoDB" id="5986190at2759"/>
<dbReference type="PANTHER" id="PTHR46082:SF6">
    <property type="entry name" value="AAA+ ATPASE DOMAIN-CONTAINING PROTEIN-RELATED"/>
    <property type="match status" value="1"/>
</dbReference>
<protein>
    <recommendedName>
        <fullName evidence="2">Clr5 domain-containing protein</fullName>
    </recommendedName>
</protein>
<evidence type="ECO:0000313" key="4">
    <source>
        <dbReference type="Proteomes" id="UP000236664"/>
    </source>
</evidence>
<feature type="region of interest" description="Disordered" evidence="1">
    <location>
        <begin position="83"/>
        <end position="103"/>
    </location>
</feature>
<dbReference type="SUPFAM" id="SSF48452">
    <property type="entry name" value="TPR-like"/>
    <property type="match status" value="1"/>
</dbReference>
<accession>A0A2K0WDW4</accession>
<feature type="region of interest" description="Disordered" evidence="1">
    <location>
        <begin position="298"/>
        <end position="321"/>
    </location>
</feature>
<dbReference type="Pfam" id="PF13424">
    <property type="entry name" value="TPR_12"/>
    <property type="match status" value="3"/>
</dbReference>
<dbReference type="InterPro" id="IPR025676">
    <property type="entry name" value="Clr5_dom"/>
</dbReference>
<gene>
    <name evidence="3" type="ORF">FNYG_06072</name>
</gene>
<dbReference type="Pfam" id="PF14420">
    <property type="entry name" value="Clr5"/>
    <property type="match status" value="1"/>
</dbReference>
<name>A0A2K0WDW4_GIBNY</name>
<evidence type="ECO:0000256" key="1">
    <source>
        <dbReference type="SAM" id="MobiDB-lite"/>
    </source>
</evidence>
<dbReference type="STRING" id="42673.A0A2K0WDW4"/>
<reference evidence="3 4" key="1">
    <citation type="submission" date="2017-06" db="EMBL/GenBank/DDBJ databases">
        <title>Genome of Fusarium nygamai isolate CS10214.</title>
        <authorList>
            <person name="Gardiner D.M."/>
            <person name="Obanor F."/>
            <person name="Kazan K."/>
        </authorList>
    </citation>
    <scope>NUCLEOTIDE SEQUENCE [LARGE SCALE GENOMIC DNA]</scope>
    <source>
        <strain evidence="3 4">CS10214</strain>
    </source>
</reference>
<feature type="domain" description="Clr5" evidence="2">
    <location>
        <begin position="106"/>
        <end position="157"/>
    </location>
</feature>
<dbReference type="InterPro" id="IPR011990">
    <property type="entry name" value="TPR-like_helical_dom_sf"/>
</dbReference>
<keyword evidence="4" id="KW-1185">Reference proteome</keyword>
<sequence>MDPPWHTTPNDFFSDHNLGQQVPGTHLPPVFEIPAPHEQALDSHFVADQSHSYAPLGPPFDPIIQGLQEGCSVDNMDGLGAQITSAPTMGPPQKRRKKKAPTLRDEGFEPFKDRILELYETQKLPLEMVKIMIEEEFGFTAQLRQYQSRITKWGKDKNIKKAEMTAIVRKHQQREILETGKRKLCFTVRDKEVDAAKIDRWMDRNNVPRNSLYVPSPAASTPSAVSCRTISERGSLAHSPVLSGMGFAFSSSGITPVAQSPMVSSPALSVRDMIQGRGSSFTGQSPAPFYQALPAQLPASDPSATSPVHPPTSSTLAPQQYRYKQADEDRLRSELFVAEISFGSEHIETIHILRMLAEVLLHQGRFKSAGEMVRRVVTGYQKTVGGDDIRTLDALELLGQVLRNQGFYRQASKLLEGLLGTKRAALGNEHQSTLSCMVLLSKVYLNQCRWDKAALLSERVLEITKRIWGEANANTLTSMADLGYAYMHLGRLEEGKQLIGQAHKLSRNILGDEHVITLNIRSRLLALYARQTDWLQAEVIAMQVIDTCMRTLGEEHPSTMFAKAELAVVYEGLGQLEKAEETGEQVLEILKRILGEDHHDTLHTATNLMYVYKKQNKYGKAEELWGYIQKMKGASGRIFSEGSSSRTMGT</sequence>
<dbReference type="PANTHER" id="PTHR46082">
    <property type="entry name" value="ATP/GTP-BINDING PROTEIN-RELATED"/>
    <property type="match status" value="1"/>
</dbReference>
<dbReference type="Gene3D" id="1.25.40.10">
    <property type="entry name" value="Tetratricopeptide repeat domain"/>
    <property type="match status" value="2"/>
</dbReference>
<dbReference type="AlphaFoldDB" id="A0A2K0WDW4"/>
<comment type="caution">
    <text evidence="3">The sequence shown here is derived from an EMBL/GenBank/DDBJ whole genome shotgun (WGS) entry which is preliminary data.</text>
</comment>
<dbReference type="InterPro" id="IPR053137">
    <property type="entry name" value="NLR-like"/>
</dbReference>
<feature type="region of interest" description="Disordered" evidence="1">
    <location>
        <begin position="1"/>
        <end position="25"/>
    </location>
</feature>
<dbReference type="EMBL" id="MTQA01000077">
    <property type="protein sequence ID" value="PNP80473.1"/>
    <property type="molecule type" value="Genomic_DNA"/>
</dbReference>
<feature type="compositionally biased region" description="Polar residues" evidence="1">
    <location>
        <begin position="302"/>
        <end position="318"/>
    </location>
</feature>
<evidence type="ECO:0000313" key="3">
    <source>
        <dbReference type="EMBL" id="PNP80473.1"/>
    </source>
</evidence>
<dbReference type="Proteomes" id="UP000236664">
    <property type="component" value="Unassembled WGS sequence"/>
</dbReference>
<feature type="compositionally biased region" description="Polar residues" evidence="1">
    <location>
        <begin position="7"/>
        <end position="23"/>
    </location>
</feature>
<proteinExistence type="predicted"/>
<organism evidence="3 4">
    <name type="scientific">Gibberella nygamai</name>
    <name type="common">Bean root rot disease fungus</name>
    <name type="synonym">Fusarium nygamai</name>
    <dbReference type="NCBI Taxonomy" id="42673"/>
    <lineage>
        <taxon>Eukaryota</taxon>
        <taxon>Fungi</taxon>
        <taxon>Dikarya</taxon>
        <taxon>Ascomycota</taxon>
        <taxon>Pezizomycotina</taxon>
        <taxon>Sordariomycetes</taxon>
        <taxon>Hypocreomycetidae</taxon>
        <taxon>Hypocreales</taxon>
        <taxon>Nectriaceae</taxon>
        <taxon>Fusarium</taxon>
        <taxon>Fusarium fujikuroi species complex</taxon>
    </lineage>
</organism>